<dbReference type="InterPro" id="IPR013815">
    <property type="entry name" value="ATP_grasp_subdomain_1"/>
</dbReference>
<evidence type="ECO:0000259" key="5">
    <source>
        <dbReference type="PROSITE" id="PS50975"/>
    </source>
</evidence>
<dbReference type="AlphaFoldDB" id="A0A2I0SCU9"/>
<sequence>MNHARTVLLVGATDETVAKAAALGLRVLLLQHPTKVSDGQRRLAEAVEVLDYTRWDLVEPLARRLRAEPGFDLALSLTEPGLENAARINDLFGLGGTSHAVTLRFRDKAVMRRHLAAHDPAGAVRAAPLRERGDLAAFGALAGHPFIVKPTDATASIGVQRVEGPEDAERVWRAVRALAGTRTDRVSTLFVLRDFLMEEYVDGPEFSVESFSFAGRHVVVAITEKFTDPAHFAELGHAVPARLDAADQERVRGTVCRFLDVMGMRDGVCHTEIRLGPGGPRVIESHNRVAGDAIPELVEAAYGIDLMTLALAWPFRLAGELPERPRAHAGASVRALVGDAGTVRAVEGVAEALRLADVIDVRISAKPGAAVRPVRDNWDRLGLVAVTGADTTAAVARGARLVRETVRVRLTLADGTEALARVATAAGTESAESAEVSV</sequence>
<keyword evidence="7" id="KW-1185">Reference proteome</keyword>
<dbReference type="Gene3D" id="3.30.470.20">
    <property type="entry name" value="ATP-grasp fold, B domain"/>
    <property type="match status" value="1"/>
</dbReference>
<dbReference type="Pfam" id="PF18603">
    <property type="entry name" value="LAL_C2"/>
    <property type="match status" value="1"/>
</dbReference>
<dbReference type="GO" id="GO:0005524">
    <property type="term" value="F:ATP binding"/>
    <property type="evidence" value="ECO:0007669"/>
    <property type="project" value="UniProtKB-UniRule"/>
</dbReference>
<evidence type="ECO:0000313" key="7">
    <source>
        <dbReference type="Proteomes" id="UP000236178"/>
    </source>
</evidence>
<name>A0A2I0SCU9_9ACTN</name>
<dbReference type="SUPFAM" id="SSF56059">
    <property type="entry name" value="Glutathione synthetase ATP-binding domain-like"/>
    <property type="match status" value="1"/>
</dbReference>
<organism evidence="6 7">
    <name type="scientific">Streptomyces populi</name>
    <dbReference type="NCBI Taxonomy" id="2058924"/>
    <lineage>
        <taxon>Bacteria</taxon>
        <taxon>Bacillati</taxon>
        <taxon>Actinomycetota</taxon>
        <taxon>Actinomycetes</taxon>
        <taxon>Kitasatosporales</taxon>
        <taxon>Streptomycetaceae</taxon>
        <taxon>Streptomyces</taxon>
    </lineage>
</organism>
<dbReference type="EMBL" id="PJOS01000152">
    <property type="protein sequence ID" value="PKT67702.1"/>
    <property type="molecule type" value="Genomic_DNA"/>
</dbReference>
<dbReference type="InterPro" id="IPR052032">
    <property type="entry name" value="ATP-dep_AA_Ligase"/>
</dbReference>
<dbReference type="PANTHER" id="PTHR43585">
    <property type="entry name" value="FUMIPYRROLE BIOSYNTHESIS PROTEIN C"/>
    <property type="match status" value="1"/>
</dbReference>
<evidence type="ECO:0000313" key="6">
    <source>
        <dbReference type="EMBL" id="PKT67702.1"/>
    </source>
</evidence>
<dbReference type="GO" id="GO:0016874">
    <property type="term" value="F:ligase activity"/>
    <property type="evidence" value="ECO:0007669"/>
    <property type="project" value="UniProtKB-KW"/>
</dbReference>
<dbReference type="PROSITE" id="PS50975">
    <property type="entry name" value="ATP_GRASP"/>
    <property type="match status" value="1"/>
</dbReference>
<dbReference type="GO" id="GO:0046872">
    <property type="term" value="F:metal ion binding"/>
    <property type="evidence" value="ECO:0007669"/>
    <property type="project" value="InterPro"/>
</dbReference>
<reference evidence="6 7" key="1">
    <citation type="submission" date="2017-12" db="EMBL/GenBank/DDBJ databases">
        <title>Streptomyces populusis sp. nov., a novel endophytic actinobacterium isolated from stems of Populus adenopoda Maxim.</title>
        <authorList>
            <person name="Wang Z."/>
        </authorList>
    </citation>
    <scope>NUCLEOTIDE SEQUENCE [LARGE SCALE GENOMIC DNA]</scope>
    <source>
        <strain evidence="6 7">A249</strain>
    </source>
</reference>
<evidence type="ECO:0000256" key="1">
    <source>
        <dbReference type="ARBA" id="ARBA00022598"/>
    </source>
</evidence>
<dbReference type="OrthoDB" id="6964321at2"/>
<dbReference type="RefSeq" id="WP_103554332.1">
    <property type="nucleotide sequence ID" value="NZ_JBHJSK010000033.1"/>
</dbReference>
<evidence type="ECO:0000256" key="4">
    <source>
        <dbReference type="PROSITE-ProRule" id="PRU00409"/>
    </source>
</evidence>
<evidence type="ECO:0000256" key="2">
    <source>
        <dbReference type="ARBA" id="ARBA00022741"/>
    </source>
</evidence>
<keyword evidence="3 4" id="KW-0067">ATP-binding</keyword>
<dbReference type="Gene3D" id="3.40.50.20">
    <property type="match status" value="1"/>
</dbReference>
<dbReference type="Gene3D" id="3.30.1490.20">
    <property type="entry name" value="ATP-grasp fold, A domain"/>
    <property type="match status" value="1"/>
</dbReference>
<dbReference type="InterPro" id="IPR011761">
    <property type="entry name" value="ATP-grasp"/>
</dbReference>
<keyword evidence="1" id="KW-0436">Ligase</keyword>
<protein>
    <submittedName>
        <fullName evidence="6">Carboxylase</fullName>
    </submittedName>
</protein>
<dbReference type="InterPro" id="IPR040570">
    <property type="entry name" value="LAL_C2"/>
</dbReference>
<dbReference type="PANTHER" id="PTHR43585:SF2">
    <property type="entry name" value="ATP-GRASP ENZYME FSQD"/>
    <property type="match status" value="1"/>
</dbReference>
<dbReference type="Proteomes" id="UP000236178">
    <property type="component" value="Unassembled WGS sequence"/>
</dbReference>
<keyword evidence="2 4" id="KW-0547">Nucleotide-binding</keyword>
<accession>A0A2I0SCU9</accession>
<gene>
    <name evidence="6" type="ORF">CW362_39015</name>
</gene>
<evidence type="ECO:0000256" key="3">
    <source>
        <dbReference type="ARBA" id="ARBA00022840"/>
    </source>
</evidence>
<proteinExistence type="predicted"/>
<comment type="caution">
    <text evidence="6">The sequence shown here is derived from an EMBL/GenBank/DDBJ whole genome shotgun (WGS) entry which is preliminary data.</text>
</comment>
<dbReference type="Pfam" id="PF13535">
    <property type="entry name" value="ATP-grasp_4"/>
    <property type="match status" value="1"/>
</dbReference>
<feature type="domain" description="ATP-grasp" evidence="5">
    <location>
        <begin position="113"/>
        <end position="315"/>
    </location>
</feature>